<dbReference type="InterPro" id="IPR036291">
    <property type="entry name" value="NAD(P)-bd_dom_sf"/>
</dbReference>
<evidence type="ECO:0000259" key="3">
    <source>
        <dbReference type="Pfam" id="PF22725"/>
    </source>
</evidence>
<dbReference type="EMBL" id="RAQU01000084">
    <property type="protein sequence ID" value="RKK03481.1"/>
    <property type="molecule type" value="Genomic_DNA"/>
</dbReference>
<proteinExistence type="predicted"/>
<keyword evidence="6" id="KW-1185">Reference proteome</keyword>
<protein>
    <submittedName>
        <fullName evidence="4">Gfo/Idh/MocA family oxidoreductase</fullName>
    </submittedName>
</protein>
<dbReference type="Gene3D" id="3.30.360.10">
    <property type="entry name" value="Dihydrodipicolinate Reductase, domain 2"/>
    <property type="match status" value="1"/>
</dbReference>
<dbReference type="RefSeq" id="WP_120638975.1">
    <property type="nucleotide sequence ID" value="NZ_RAQU01000084.1"/>
</dbReference>
<dbReference type="PANTHER" id="PTHR43818:SF11">
    <property type="entry name" value="BCDNA.GH03377"/>
    <property type="match status" value="1"/>
</dbReference>
<reference evidence="4 7" key="1">
    <citation type="submission" date="2018-09" db="EMBL/GenBank/DDBJ databases">
        <title>Roseomonas sp. nov., isolated from feces of Tibetan antelopes in the Qinghai-Tibet plateau, China.</title>
        <authorList>
            <person name="Tian Z."/>
        </authorList>
    </citation>
    <scope>NUCLEOTIDE SEQUENCE [LARGE SCALE GENOMIC DNA]</scope>
    <source>
        <strain evidence="5 6">Z23</strain>
        <strain evidence="4 7">Z24</strain>
    </source>
</reference>
<name>A0A3A9JDK4_9PROT</name>
<evidence type="ECO:0000313" key="4">
    <source>
        <dbReference type="EMBL" id="RKK03481.1"/>
    </source>
</evidence>
<accession>A0A3A9JDK4</accession>
<dbReference type="GO" id="GO:0000166">
    <property type="term" value="F:nucleotide binding"/>
    <property type="evidence" value="ECO:0007669"/>
    <property type="project" value="InterPro"/>
</dbReference>
<dbReference type="SUPFAM" id="SSF51735">
    <property type="entry name" value="NAD(P)-binding Rossmann-fold domains"/>
    <property type="match status" value="1"/>
</dbReference>
<dbReference type="PANTHER" id="PTHR43818">
    <property type="entry name" value="BCDNA.GH03377"/>
    <property type="match status" value="1"/>
</dbReference>
<dbReference type="Proteomes" id="UP000278036">
    <property type="component" value="Unassembled WGS sequence"/>
</dbReference>
<evidence type="ECO:0000313" key="7">
    <source>
        <dbReference type="Proteomes" id="UP000278036"/>
    </source>
</evidence>
<dbReference type="Pfam" id="PF22725">
    <property type="entry name" value="GFO_IDH_MocA_C3"/>
    <property type="match status" value="1"/>
</dbReference>
<dbReference type="InParanoid" id="A0A3A9JDK4"/>
<dbReference type="InterPro" id="IPR050463">
    <property type="entry name" value="Gfo/Idh/MocA_oxidrdct_glycsds"/>
</dbReference>
<dbReference type="EMBL" id="RFLX01000001">
    <property type="protein sequence ID" value="RMI27064.1"/>
    <property type="molecule type" value="Genomic_DNA"/>
</dbReference>
<evidence type="ECO:0000313" key="5">
    <source>
        <dbReference type="EMBL" id="RMI27064.1"/>
    </source>
</evidence>
<feature type="domain" description="Gfo/Idh/MocA-like oxidoreductase N-terminal" evidence="2">
    <location>
        <begin position="19"/>
        <end position="135"/>
    </location>
</feature>
<dbReference type="Proteomes" id="UP000274097">
    <property type="component" value="Unassembled WGS sequence"/>
</dbReference>
<feature type="domain" description="GFO/IDH/MocA-like oxidoreductase" evidence="3">
    <location>
        <begin position="144"/>
        <end position="272"/>
    </location>
</feature>
<dbReference type="Gene3D" id="3.40.50.720">
    <property type="entry name" value="NAD(P)-binding Rossmann-like Domain"/>
    <property type="match status" value="1"/>
</dbReference>
<organism evidence="4 7">
    <name type="scientific">Teichococcus wenyumeiae</name>
    <dbReference type="NCBI Taxonomy" id="2478470"/>
    <lineage>
        <taxon>Bacteria</taxon>
        <taxon>Pseudomonadati</taxon>
        <taxon>Pseudomonadota</taxon>
        <taxon>Alphaproteobacteria</taxon>
        <taxon>Acetobacterales</taxon>
        <taxon>Roseomonadaceae</taxon>
        <taxon>Roseomonas</taxon>
    </lineage>
</organism>
<dbReference type="AlphaFoldDB" id="A0A3A9JDK4"/>
<evidence type="ECO:0000256" key="1">
    <source>
        <dbReference type="ARBA" id="ARBA00023002"/>
    </source>
</evidence>
<gene>
    <name evidence="4" type="ORF">D6Z83_14335</name>
    <name evidence="5" type="ORF">EBE87_01420</name>
</gene>
<dbReference type="OrthoDB" id="9801953at2"/>
<comment type="caution">
    <text evidence="4">The sequence shown here is derived from an EMBL/GenBank/DDBJ whole genome shotgun (WGS) entry which is preliminary data.</text>
</comment>
<dbReference type="InterPro" id="IPR000683">
    <property type="entry name" value="Gfo/Idh/MocA-like_OxRdtase_N"/>
</dbReference>
<dbReference type="Pfam" id="PF01408">
    <property type="entry name" value="GFO_IDH_MocA"/>
    <property type="match status" value="1"/>
</dbReference>
<dbReference type="FunCoup" id="A0A3A9JDK4">
    <property type="interactions" value="121"/>
</dbReference>
<evidence type="ECO:0000259" key="2">
    <source>
        <dbReference type="Pfam" id="PF01408"/>
    </source>
</evidence>
<evidence type="ECO:0000313" key="6">
    <source>
        <dbReference type="Proteomes" id="UP000274097"/>
    </source>
</evidence>
<dbReference type="SUPFAM" id="SSF55347">
    <property type="entry name" value="Glyceraldehyde-3-phosphate dehydrogenase-like, C-terminal domain"/>
    <property type="match status" value="1"/>
</dbReference>
<dbReference type="GO" id="GO:0016491">
    <property type="term" value="F:oxidoreductase activity"/>
    <property type="evidence" value="ECO:0007669"/>
    <property type="project" value="UniProtKB-KW"/>
</dbReference>
<sequence>MSDAMTAAPAAAAQRSRPRLGFLGVGWIGRHRMQAILEEGHAEAAAIADASPEMVAEALKLAPGAQAVDSLDAMLEAGVDGVVIATPSALHAEQSIRALQHGVAVFCQKPLGRTADEARAVVDAARRADRLLAVDLSYRFTDGMRRIREVVQSGELGRIYAVDLVFHNAYGPDKPWFYDPALSGGGCVMDLGVHLVDLALWTLDFPGVANVQGTLFAGGEPLGGRPDKVEDYALATVALEGGTAVQLACSWRLQAGQDAVISAAFYGTEGGVALRNVNGSFYDFTAERFRGTAREILATPPDAWGGRAAADWAARLASGARFDPAAERLVEVSAVLDRIYGR</sequence>
<keyword evidence="1" id="KW-0560">Oxidoreductase</keyword>
<dbReference type="InterPro" id="IPR055170">
    <property type="entry name" value="GFO_IDH_MocA-like_dom"/>
</dbReference>